<reference evidence="4" key="1">
    <citation type="journal article" date="2014" name="Front. Microbiol.">
        <title>High frequency of phylogenetically diverse reductive dehalogenase-homologous genes in deep subseafloor sedimentary metagenomes.</title>
        <authorList>
            <person name="Kawai M."/>
            <person name="Futagami T."/>
            <person name="Toyoda A."/>
            <person name="Takaki Y."/>
            <person name="Nishi S."/>
            <person name="Hori S."/>
            <person name="Arai W."/>
            <person name="Tsubouchi T."/>
            <person name="Morono Y."/>
            <person name="Uchiyama I."/>
            <person name="Ito T."/>
            <person name="Fujiyama A."/>
            <person name="Inagaki F."/>
            <person name="Takami H."/>
        </authorList>
    </citation>
    <scope>NUCLEOTIDE SEQUENCE</scope>
    <source>
        <strain evidence="4">Expedition CK06-06</strain>
    </source>
</reference>
<evidence type="ECO:0000313" key="4">
    <source>
        <dbReference type="EMBL" id="GAF73927.1"/>
    </source>
</evidence>
<accession>X0SDD2</accession>
<dbReference type="InterPro" id="IPR003439">
    <property type="entry name" value="ABC_transporter-like_ATP-bd"/>
</dbReference>
<feature type="domain" description="ABC transporter" evidence="3">
    <location>
        <begin position="26"/>
        <end position="83"/>
    </location>
</feature>
<dbReference type="GO" id="GO:0005524">
    <property type="term" value="F:ATP binding"/>
    <property type="evidence" value="ECO:0007669"/>
    <property type="project" value="InterPro"/>
</dbReference>
<name>X0SDD2_9ZZZZ</name>
<keyword evidence="2" id="KW-1278">Translocase</keyword>
<evidence type="ECO:0000256" key="1">
    <source>
        <dbReference type="ARBA" id="ARBA00022448"/>
    </source>
</evidence>
<comment type="caution">
    <text evidence="4">The sequence shown here is derived from an EMBL/GenBank/DDBJ whole genome shotgun (WGS) entry which is preliminary data.</text>
</comment>
<dbReference type="SUPFAM" id="SSF52540">
    <property type="entry name" value="P-loop containing nucleoside triphosphate hydrolases"/>
    <property type="match status" value="1"/>
</dbReference>
<dbReference type="InterPro" id="IPR027417">
    <property type="entry name" value="P-loop_NTPase"/>
</dbReference>
<dbReference type="EMBL" id="BARS01004159">
    <property type="protein sequence ID" value="GAF73927.1"/>
    <property type="molecule type" value="Genomic_DNA"/>
</dbReference>
<sequence>FSMPFAFTLREVVLLGRTPFLSLFSDEGEQDHRVVQQAIERVGIAALKERFFNELSGGERQKAILAMALAQEPKVLLLDEPTAHLDINHQVEILDLVKRLNREQGVTVIGAMHDLNLAALYFDRLLLLKEGRIFADGTPEKLLTPEIIEEVFAASVHVTQHPLTKSPHVVVIPKQSPLE</sequence>
<dbReference type="Pfam" id="PF00005">
    <property type="entry name" value="ABC_tran"/>
    <property type="match status" value="1"/>
</dbReference>
<keyword evidence="1" id="KW-0813">Transport</keyword>
<dbReference type="InterPro" id="IPR017871">
    <property type="entry name" value="ABC_transporter-like_CS"/>
</dbReference>
<dbReference type="PROSITE" id="PS00211">
    <property type="entry name" value="ABC_TRANSPORTER_1"/>
    <property type="match status" value="1"/>
</dbReference>
<proteinExistence type="predicted"/>
<evidence type="ECO:0000259" key="3">
    <source>
        <dbReference type="Pfam" id="PF00005"/>
    </source>
</evidence>
<dbReference type="CDD" id="cd03214">
    <property type="entry name" value="ABC_Iron-Siderophores_B12_Hemin"/>
    <property type="match status" value="1"/>
</dbReference>
<dbReference type="AlphaFoldDB" id="X0SDD2"/>
<feature type="non-terminal residue" evidence="4">
    <location>
        <position position="1"/>
    </location>
</feature>
<evidence type="ECO:0000256" key="2">
    <source>
        <dbReference type="ARBA" id="ARBA00022967"/>
    </source>
</evidence>
<organism evidence="4">
    <name type="scientific">marine sediment metagenome</name>
    <dbReference type="NCBI Taxonomy" id="412755"/>
    <lineage>
        <taxon>unclassified sequences</taxon>
        <taxon>metagenomes</taxon>
        <taxon>ecological metagenomes</taxon>
    </lineage>
</organism>
<gene>
    <name evidence="4" type="ORF">S01H1_08109</name>
</gene>
<dbReference type="GO" id="GO:0016887">
    <property type="term" value="F:ATP hydrolysis activity"/>
    <property type="evidence" value="ECO:0007669"/>
    <property type="project" value="InterPro"/>
</dbReference>
<dbReference type="Gene3D" id="3.40.50.300">
    <property type="entry name" value="P-loop containing nucleotide triphosphate hydrolases"/>
    <property type="match status" value="1"/>
</dbReference>
<protein>
    <recommendedName>
        <fullName evidence="3">ABC transporter domain-containing protein</fullName>
    </recommendedName>
</protein>
<dbReference type="PANTHER" id="PTHR42794:SF1">
    <property type="entry name" value="HEMIN IMPORT ATP-BINDING PROTEIN HMUV"/>
    <property type="match status" value="1"/>
</dbReference>
<dbReference type="PANTHER" id="PTHR42794">
    <property type="entry name" value="HEMIN IMPORT ATP-BINDING PROTEIN HMUV"/>
    <property type="match status" value="1"/>
</dbReference>